<accession>A0A8A1LXP7</accession>
<dbReference type="EMBL" id="CP069109">
    <property type="protein sequence ID" value="QSS58946.1"/>
    <property type="molecule type" value="Genomic_DNA"/>
</dbReference>
<dbReference type="CDD" id="cd05778">
    <property type="entry name" value="DNA_polB_zeta_exo"/>
    <property type="match status" value="1"/>
</dbReference>
<dbReference type="GO" id="GO:0003677">
    <property type="term" value="F:DNA binding"/>
    <property type="evidence" value="ECO:0007669"/>
    <property type="project" value="InterPro"/>
</dbReference>
<evidence type="ECO:0000256" key="5">
    <source>
        <dbReference type="ARBA" id="ARBA00022695"/>
    </source>
</evidence>
<feature type="non-terminal residue" evidence="12">
    <location>
        <position position="428"/>
    </location>
</feature>
<dbReference type="GO" id="GO:0000166">
    <property type="term" value="F:nucleotide binding"/>
    <property type="evidence" value="ECO:0007669"/>
    <property type="project" value="InterPro"/>
</dbReference>
<sequence length="428" mass="49190">AKGNNIPSQKPASSALSQIEGPTQKDRHGFKYSQKKPTRNVRQEAQYMSVMSLEVHVNTRGTLVPNPEEDEISCIFWCVQDGETEINDDDDSAGITAGIIALSENESLAARISPTMVSEFEEEQTELDLLTRLVDVVRQRDPDILTGYEVHNSSWGYLIERARYKYDYDLCDELSRVKTNSHGRIGKGNDRWGFNHTSSIRITGRHMINIWRAMRGELNLLQYTMENVVFHLLHQRIPHYPFQDLTKWFTSKRPRDIAKVINYFLSRIQLDLKIIESNELISRTSEQARILGIDFFSVFSRGSQFKVESLMFRIAKPENFILISPGKKQVGQQNALECLPLVMEPQSDFYTSPLLVLDFQSLYPSIMIAYNYCYSTCLGRVVSWRGQNKLGFIDFRRPAGLLELFKDQINIAPNGIIYAKQEVRKSLL</sequence>
<keyword evidence="7" id="KW-0239">DNA-directed DNA polymerase</keyword>
<dbReference type="InterPro" id="IPR036397">
    <property type="entry name" value="RNaseH_sf"/>
</dbReference>
<dbReference type="PANTHER" id="PTHR45812">
    <property type="entry name" value="DNA POLYMERASE ZETA CATALYTIC SUBUNIT"/>
    <property type="match status" value="1"/>
</dbReference>
<dbReference type="GO" id="GO:0016035">
    <property type="term" value="C:zeta DNA polymerase complex"/>
    <property type="evidence" value="ECO:0007669"/>
    <property type="project" value="InterPro"/>
</dbReference>
<dbReference type="OrthoDB" id="2414538at2759"/>
<dbReference type="InterPro" id="IPR043502">
    <property type="entry name" value="DNA/RNA_pol_sf"/>
</dbReference>
<feature type="domain" description="DNA-directed DNA polymerase family B exonuclease" evidence="11">
    <location>
        <begin position="41"/>
        <end position="228"/>
    </location>
</feature>
<dbReference type="GO" id="GO:0005634">
    <property type="term" value="C:nucleus"/>
    <property type="evidence" value="ECO:0007669"/>
    <property type="project" value="TreeGrafter"/>
</dbReference>
<dbReference type="Gene3D" id="3.90.1600.10">
    <property type="entry name" value="Palm domain of DNA polymerase"/>
    <property type="match status" value="1"/>
</dbReference>
<feature type="domain" description="DNA-directed DNA polymerase family B multifunctional" evidence="10">
    <location>
        <begin position="295"/>
        <end position="428"/>
    </location>
</feature>
<dbReference type="GO" id="GO:0000724">
    <property type="term" value="P:double-strand break repair via homologous recombination"/>
    <property type="evidence" value="ECO:0007669"/>
    <property type="project" value="TreeGrafter"/>
</dbReference>
<keyword evidence="6" id="KW-0227">DNA damage</keyword>
<feature type="compositionally biased region" description="Basic residues" evidence="9">
    <location>
        <begin position="30"/>
        <end position="39"/>
    </location>
</feature>
<dbReference type="InterPro" id="IPR006134">
    <property type="entry name" value="DNA-dir_DNA_pol_B_multi_dom"/>
</dbReference>
<comment type="similarity">
    <text evidence="1">Belongs to the DNA polymerase type-B family.</text>
</comment>
<evidence type="ECO:0000256" key="6">
    <source>
        <dbReference type="ARBA" id="ARBA00022763"/>
    </source>
</evidence>
<dbReference type="VEuPathDB" id="FungiDB:I7I51_08376"/>
<dbReference type="SUPFAM" id="SSF53098">
    <property type="entry name" value="Ribonuclease H-like"/>
    <property type="match status" value="1"/>
</dbReference>
<evidence type="ECO:0000256" key="3">
    <source>
        <dbReference type="ARBA" id="ARBA00021589"/>
    </source>
</evidence>
<keyword evidence="8" id="KW-0234">DNA repair</keyword>
<evidence type="ECO:0000256" key="2">
    <source>
        <dbReference type="ARBA" id="ARBA00012417"/>
    </source>
</evidence>
<proteinExistence type="inferred from homology"/>
<reference evidence="12" key="1">
    <citation type="submission" date="2021-01" db="EMBL/GenBank/DDBJ databases">
        <title>Chromosome-level genome assembly of a human fungal pathogen reveals clustering of transcriptionally co-regulated genes.</title>
        <authorList>
            <person name="Voorhies M."/>
            <person name="Cohen S."/>
            <person name="Shea T.P."/>
            <person name="Petrus S."/>
            <person name="Munoz J.F."/>
            <person name="Poplawski S."/>
            <person name="Goldman W.E."/>
            <person name="Michael T."/>
            <person name="Cuomo C.A."/>
            <person name="Sil A."/>
            <person name="Beyhan S."/>
        </authorList>
    </citation>
    <scope>NUCLEOTIDE SEQUENCE</scope>
    <source>
        <strain evidence="12">WU24</strain>
    </source>
</reference>
<gene>
    <name evidence="12" type="primary">REV3</name>
    <name evidence="12" type="ORF">I7I51_08376</name>
</gene>
<feature type="compositionally biased region" description="Polar residues" evidence="9">
    <location>
        <begin position="1"/>
        <end position="21"/>
    </location>
</feature>
<dbReference type="SUPFAM" id="SSF56672">
    <property type="entry name" value="DNA/RNA polymerases"/>
    <property type="match status" value="1"/>
</dbReference>
<evidence type="ECO:0000256" key="7">
    <source>
        <dbReference type="ARBA" id="ARBA00022932"/>
    </source>
</evidence>
<dbReference type="InterPro" id="IPR006172">
    <property type="entry name" value="DNA-dir_DNA_pol_B"/>
</dbReference>
<dbReference type="InterPro" id="IPR023211">
    <property type="entry name" value="DNA_pol_palm_dom_sf"/>
</dbReference>
<dbReference type="EC" id="2.7.7.7" evidence="2"/>
<dbReference type="AlphaFoldDB" id="A0A8A1LXP7"/>
<feature type="region of interest" description="Disordered" evidence="9">
    <location>
        <begin position="1"/>
        <end position="41"/>
    </location>
</feature>
<dbReference type="InterPro" id="IPR012337">
    <property type="entry name" value="RNaseH-like_sf"/>
</dbReference>
<feature type="non-terminal residue" evidence="12">
    <location>
        <position position="1"/>
    </location>
</feature>
<dbReference type="InterPro" id="IPR030559">
    <property type="entry name" value="PolZ_Rev3"/>
</dbReference>
<evidence type="ECO:0000259" key="11">
    <source>
        <dbReference type="Pfam" id="PF03104"/>
    </source>
</evidence>
<evidence type="ECO:0000259" key="10">
    <source>
        <dbReference type="Pfam" id="PF00136"/>
    </source>
</evidence>
<evidence type="ECO:0000313" key="13">
    <source>
        <dbReference type="Proteomes" id="UP000663671"/>
    </source>
</evidence>
<dbReference type="PANTHER" id="PTHR45812:SF1">
    <property type="entry name" value="DNA POLYMERASE ZETA CATALYTIC SUBUNIT"/>
    <property type="match status" value="1"/>
</dbReference>
<keyword evidence="4" id="KW-0808">Transferase</keyword>
<keyword evidence="5" id="KW-0548">Nucleotidyltransferase</keyword>
<protein>
    <recommendedName>
        <fullName evidence="3">DNA polymerase zeta catalytic subunit</fullName>
        <ecNumber evidence="2">2.7.7.7</ecNumber>
    </recommendedName>
</protein>
<evidence type="ECO:0000256" key="1">
    <source>
        <dbReference type="ARBA" id="ARBA00005755"/>
    </source>
</evidence>
<dbReference type="GO" id="GO:0003887">
    <property type="term" value="F:DNA-directed DNA polymerase activity"/>
    <property type="evidence" value="ECO:0007669"/>
    <property type="project" value="UniProtKB-KW"/>
</dbReference>
<evidence type="ECO:0000313" key="12">
    <source>
        <dbReference type="EMBL" id="QSS58946.1"/>
    </source>
</evidence>
<dbReference type="InterPro" id="IPR006133">
    <property type="entry name" value="DNA-dir_DNA_pol_B_exonuc"/>
</dbReference>
<dbReference type="SMART" id="SM00486">
    <property type="entry name" value="POLBc"/>
    <property type="match status" value="1"/>
</dbReference>
<evidence type="ECO:0000256" key="9">
    <source>
        <dbReference type="SAM" id="MobiDB-lite"/>
    </source>
</evidence>
<dbReference type="GO" id="GO:0042276">
    <property type="term" value="P:error-prone translesion synthesis"/>
    <property type="evidence" value="ECO:0007669"/>
    <property type="project" value="TreeGrafter"/>
</dbReference>
<dbReference type="Pfam" id="PF03104">
    <property type="entry name" value="DNA_pol_B_exo1"/>
    <property type="match status" value="1"/>
</dbReference>
<evidence type="ECO:0000256" key="8">
    <source>
        <dbReference type="ARBA" id="ARBA00023204"/>
    </source>
</evidence>
<dbReference type="Proteomes" id="UP000663671">
    <property type="component" value="Chromosome 2"/>
</dbReference>
<name>A0A8A1LXP7_AJECA</name>
<evidence type="ECO:0000256" key="4">
    <source>
        <dbReference type="ARBA" id="ARBA00022679"/>
    </source>
</evidence>
<organism evidence="12 13">
    <name type="scientific">Ajellomyces capsulatus</name>
    <name type="common">Darling's disease fungus</name>
    <name type="synonym">Histoplasma capsulatum</name>
    <dbReference type="NCBI Taxonomy" id="5037"/>
    <lineage>
        <taxon>Eukaryota</taxon>
        <taxon>Fungi</taxon>
        <taxon>Dikarya</taxon>
        <taxon>Ascomycota</taxon>
        <taxon>Pezizomycotina</taxon>
        <taxon>Eurotiomycetes</taxon>
        <taxon>Eurotiomycetidae</taxon>
        <taxon>Onygenales</taxon>
        <taxon>Ajellomycetaceae</taxon>
        <taxon>Histoplasma</taxon>
    </lineage>
</organism>
<dbReference type="Pfam" id="PF00136">
    <property type="entry name" value="DNA_pol_B"/>
    <property type="match status" value="1"/>
</dbReference>
<dbReference type="Gene3D" id="3.30.420.10">
    <property type="entry name" value="Ribonuclease H-like superfamily/Ribonuclease H"/>
    <property type="match status" value="1"/>
</dbReference>
<dbReference type="FunFam" id="3.30.420.10:FF:000024">
    <property type="entry name" value="DNA polymerase zeta catalytic subunit"/>
    <property type="match status" value="1"/>
</dbReference>